<name>A0A0D2FUD0_9EURO</name>
<feature type="compositionally biased region" description="Basic and acidic residues" evidence="1">
    <location>
        <begin position="1"/>
        <end position="13"/>
    </location>
</feature>
<organism evidence="2 3">
    <name type="scientific">Phialophora macrospora</name>
    <dbReference type="NCBI Taxonomy" id="1851006"/>
    <lineage>
        <taxon>Eukaryota</taxon>
        <taxon>Fungi</taxon>
        <taxon>Dikarya</taxon>
        <taxon>Ascomycota</taxon>
        <taxon>Pezizomycotina</taxon>
        <taxon>Eurotiomycetes</taxon>
        <taxon>Chaetothyriomycetidae</taxon>
        <taxon>Chaetothyriales</taxon>
        <taxon>Herpotrichiellaceae</taxon>
        <taxon>Phialophora</taxon>
    </lineage>
</organism>
<dbReference type="Proteomes" id="UP000054266">
    <property type="component" value="Unassembled WGS sequence"/>
</dbReference>
<dbReference type="AlphaFoldDB" id="A0A0D2FUD0"/>
<accession>A0A0D2FUD0</accession>
<reference evidence="2 3" key="1">
    <citation type="submission" date="2015-01" db="EMBL/GenBank/DDBJ databases">
        <title>The Genome Sequence of Capronia semiimmersa CBS27337.</title>
        <authorList>
            <consortium name="The Broad Institute Genomics Platform"/>
            <person name="Cuomo C."/>
            <person name="de Hoog S."/>
            <person name="Gorbushina A."/>
            <person name="Stielow B."/>
            <person name="Teixiera M."/>
            <person name="Abouelleil A."/>
            <person name="Chapman S.B."/>
            <person name="Priest M."/>
            <person name="Young S.K."/>
            <person name="Wortman J."/>
            <person name="Nusbaum C."/>
            <person name="Birren B."/>
        </authorList>
    </citation>
    <scope>NUCLEOTIDE SEQUENCE [LARGE SCALE GENOMIC DNA]</scope>
    <source>
        <strain evidence="2 3">CBS 27337</strain>
    </source>
</reference>
<gene>
    <name evidence="2" type="ORF">PV04_08662</name>
</gene>
<evidence type="ECO:0000313" key="2">
    <source>
        <dbReference type="EMBL" id="KIW63679.1"/>
    </source>
</evidence>
<evidence type="ECO:0000256" key="1">
    <source>
        <dbReference type="SAM" id="MobiDB-lite"/>
    </source>
</evidence>
<keyword evidence="3" id="KW-1185">Reference proteome</keyword>
<evidence type="ECO:0000313" key="3">
    <source>
        <dbReference type="Proteomes" id="UP000054266"/>
    </source>
</evidence>
<dbReference type="EMBL" id="KN846961">
    <property type="protein sequence ID" value="KIW63679.1"/>
    <property type="molecule type" value="Genomic_DNA"/>
</dbReference>
<protein>
    <submittedName>
        <fullName evidence="2">Uncharacterized protein</fullName>
    </submittedName>
</protein>
<proteinExistence type="predicted"/>
<feature type="region of interest" description="Disordered" evidence="1">
    <location>
        <begin position="1"/>
        <end position="49"/>
    </location>
</feature>
<dbReference type="HOGENOM" id="CLU_2512410_0_0_1"/>
<sequence>MSIAENPKREARARTHGPHGPHGEDVVGMLPFSQHGGSLHHHAGGEDPLSQEIEELVRMARVEAAAAVEGLEHQAIPTLGDGEPK</sequence>